<dbReference type="Gene3D" id="2.40.420.20">
    <property type="match status" value="1"/>
</dbReference>
<dbReference type="SUPFAM" id="SSF47090">
    <property type="entry name" value="PGBD-like"/>
    <property type="match status" value="1"/>
</dbReference>
<dbReference type="PANTHER" id="PTHR30469">
    <property type="entry name" value="MULTIDRUG RESISTANCE PROTEIN MDTA"/>
    <property type="match status" value="1"/>
</dbReference>
<dbReference type="EMBL" id="JACHMG010000001">
    <property type="protein sequence ID" value="MBB4688026.1"/>
    <property type="molecule type" value="Genomic_DNA"/>
</dbReference>
<dbReference type="Gene3D" id="1.10.101.10">
    <property type="entry name" value="PGBD-like superfamily/PGBD"/>
    <property type="match status" value="1"/>
</dbReference>
<dbReference type="AlphaFoldDB" id="A0A840IZB6"/>
<gene>
    <name evidence="2" type="ORF">BJY18_005511</name>
</gene>
<name>A0A840IZB6_9PSEU</name>
<dbReference type="PANTHER" id="PTHR30469:SF15">
    <property type="entry name" value="HLYD FAMILY OF SECRETION PROTEINS"/>
    <property type="match status" value="1"/>
</dbReference>
<dbReference type="InterPro" id="IPR036365">
    <property type="entry name" value="PGBD-like_sf"/>
</dbReference>
<dbReference type="GO" id="GO:1990281">
    <property type="term" value="C:efflux pump complex"/>
    <property type="evidence" value="ECO:0007669"/>
    <property type="project" value="TreeGrafter"/>
</dbReference>
<dbReference type="InterPro" id="IPR002477">
    <property type="entry name" value="Peptidoglycan-bd-like"/>
</dbReference>
<dbReference type="GO" id="GO:0016787">
    <property type="term" value="F:hydrolase activity"/>
    <property type="evidence" value="ECO:0007669"/>
    <property type="project" value="UniProtKB-KW"/>
</dbReference>
<evidence type="ECO:0000313" key="3">
    <source>
        <dbReference type="Proteomes" id="UP000581769"/>
    </source>
</evidence>
<reference evidence="2 3" key="1">
    <citation type="submission" date="2020-08" db="EMBL/GenBank/DDBJ databases">
        <title>Sequencing the genomes of 1000 actinobacteria strains.</title>
        <authorList>
            <person name="Klenk H.-P."/>
        </authorList>
    </citation>
    <scope>NUCLEOTIDE SEQUENCE [LARGE SCALE GENOMIC DNA]</scope>
    <source>
        <strain evidence="2 3">DSM 45859</strain>
    </source>
</reference>
<evidence type="ECO:0000259" key="1">
    <source>
        <dbReference type="Pfam" id="PF01471"/>
    </source>
</evidence>
<organism evidence="2 3">
    <name type="scientific">Amycolatopsis jiangsuensis</name>
    <dbReference type="NCBI Taxonomy" id="1181879"/>
    <lineage>
        <taxon>Bacteria</taxon>
        <taxon>Bacillati</taxon>
        <taxon>Actinomycetota</taxon>
        <taxon>Actinomycetes</taxon>
        <taxon>Pseudonocardiales</taxon>
        <taxon>Pseudonocardiaceae</taxon>
        <taxon>Amycolatopsis</taxon>
    </lineage>
</organism>
<keyword evidence="2" id="KW-0378">Hydrolase</keyword>
<protein>
    <submittedName>
        <fullName evidence="2">Peptidoglycan hydrolase-like protein with peptidoglycan-binding domain</fullName>
    </submittedName>
</protein>
<comment type="caution">
    <text evidence="2">The sequence shown here is derived from an EMBL/GenBank/DDBJ whole genome shotgun (WGS) entry which is preliminary data.</text>
</comment>
<feature type="domain" description="Peptidoglycan binding-like" evidence="1">
    <location>
        <begin position="126"/>
        <end position="175"/>
    </location>
</feature>
<evidence type="ECO:0000313" key="2">
    <source>
        <dbReference type="EMBL" id="MBB4688026.1"/>
    </source>
</evidence>
<sequence>MTGKSRRARWLVAVAAAVVVLGTTTVVVLTRVAEGASAPAAGPKPVETTEVVKADLSDEEEAEGTLGYGSETAVNGRKSGTLTWLPAPGSKLSRGDTVYGVDAKPVPLFYGSLPFYRDLSVGVDKGEDVKELEENLRALGFGGFGTPDTSFTSATAAAVKRWQKSLGAERTGTFGQGDVVLAAGELRVSEASGQLGGPAQGSVLKTTGTARSVEVKIDAEKQQLAQVDAKVAVTVNGTGTTGTVTDVGHVAEPGKDAAGQPNGKLTITVTVRLDDPKAAGSLDSAPVTVRFTKDVHKGVLAVPVGALLALAEGGYAVQVEQNGQQRLIGVETGLFSGGKVEVSGTGLAEGMRVVTTS</sequence>
<dbReference type="Proteomes" id="UP000581769">
    <property type="component" value="Unassembled WGS sequence"/>
</dbReference>
<dbReference type="RefSeq" id="WP_184782783.1">
    <property type="nucleotide sequence ID" value="NZ_JACHMG010000001.1"/>
</dbReference>
<accession>A0A840IZB6</accession>
<keyword evidence="3" id="KW-1185">Reference proteome</keyword>
<dbReference type="Pfam" id="PF01471">
    <property type="entry name" value="PG_binding_1"/>
    <property type="match status" value="1"/>
</dbReference>
<dbReference type="InterPro" id="IPR036366">
    <property type="entry name" value="PGBDSf"/>
</dbReference>
<proteinExistence type="predicted"/>
<dbReference type="GO" id="GO:0015562">
    <property type="term" value="F:efflux transmembrane transporter activity"/>
    <property type="evidence" value="ECO:0007669"/>
    <property type="project" value="TreeGrafter"/>
</dbReference>